<organism evidence="1 2">
    <name type="scientific">Metabacillus hrfriensis</name>
    <dbReference type="NCBI Taxonomy" id="3048891"/>
    <lineage>
        <taxon>Bacteria</taxon>
        <taxon>Bacillati</taxon>
        <taxon>Bacillota</taxon>
        <taxon>Bacilli</taxon>
        <taxon>Bacillales</taxon>
        <taxon>Bacillaceae</taxon>
        <taxon>Metabacillus</taxon>
    </lineage>
</organism>
<reference evidence="2" key="1">
    <citation type="journal article" date="2025" name="Aquaculture">
        <title>Assessment of the bioflocculant production and safety properties of Metabacillus hrfriensis sp. nov. based on phenotypic and whole-genome sequencing analysis.</title>
        <authorList>
            <person name="Zhang R."/>
            <person name="Zhao Z."/>
            <person name="Luo L."/>
            <person name="Wang S."/>
            <person name="Guo K."/>
            <person name="Xu W."/>
        </authorList>
    </citation>
    <scope>NUCLEOTIDE SEQUENCE [LARGE SCALE GENOMIC DNA]</scope>
    <source>
        <strain evidence="2">CT-WN-B3</strain>
    </source>
</reference>
<dbReference type="EMBL" id="CP126116">
    <property type="protein sequence ID" value="WHZ58106.1"/>
    <property type="molecule type" value="Genomic_DNA"/>
</dbReference>
<gene>
    <name evidence="1" type="ORF">QLQ22_01605</name>
</gene>
<keyword evidence="2" id="KW-1185">Reference proteome</keyword>
<evidence type="ECO:0000313" key="2">
    <source>
        <dbReference type="Proteomes" id="UP001226091"/>
    </source>
</evidence>
<accession>A0ACD4RC97</accession>
<proteinExistence type="predicted"/>
<protein>
    <submittedName>
        <fullName evidence="1">BglG family transcription antiterminator</fullName>
    </submittedName>
</protein>
<sequence length="654" mass="74742">MIVLNSRLKSLIKEILSHKVPVTSEYLAKVLGVTSRTIRNDVLTINLELKKIGVQIEANRGVGYFIDPTLGQPVTEIIEELFMLQEEEQGNVPVLPEERVLYILKSIIMAEDFIATEQIANELFVSKSTVDNDLKQVEKLLEKYDLTLYKKQNYGIKLIGNEMNIRFCFSESLANMRNEQAQLENEIISDVNVEVIKTITKKHLEELPFCMAELQLNNLVTHIAIAIQRIKKGKNIEVGTIELDQIETQEEYVIANRIVTSLEETFSIKIPEGEIAYIAIHLLGAKHFEDKNLQEVDFAGKVGERHYQLVVDILSEINRVYHIDLREDRELIYGLGVHLRSAMNRLKYRMNLRNPMLKEIKNHYPFSFELGILASEIIQKNSRLIVNEDEIGYIAIHLEAAVERMKNKKRREVRRVAIVCASGLGTAKLLAASIESKFPGIDIVGTYPFYSIKNIKNDAADLILSTIPVKEEGPIPLLHINTMLTDQDVEKVKEHISSKYLNEDKNKSLKKLQNLFNEDLFFTEIDKKNPKDIIKSLTTILNIKGFVDDSFQQSVLEREEISPTAIGNLVAIPHPLKPNALGSCIGIGILKKPIKWGENSVQLVFLLALNEKDKEEFSHLFNHLWQLVQNKKLVYELCSKENFADFMSQFYSTK</sequence>
<dbReference type="Proteomes" id="UP001226091">
    <property type="component" value="Chromosome"/>
</dbReference>
<name>A0ACD4RC97_9BACI</name>
<evidence type="ECO:0000313" key="1">
    <source>
        <dbReference type="EMBL" id="WHZ58106.1"/>
    </source>
</evidence>